<dbReference type="GO" id="GO:0051315">
    <property type="term" value="P:attachment of mitotic spindle microtubules to kinetochore"/>
    <property type="evidence" value="ECO:0007669"/>
    <property type="project" value="UniProtKB-UniRule"/>
</dbReference>
<dbReference type="OMA" id="NKSWLMT"/>
<dbReference type="PANTHER" id="PTHR10643">
    <property type="entry name" value="KINETOCHORE PROTEIN NDC80"/>
    <property type="match status" value="1"/>
</dbReference>
<comment type="subcellular location">
    <subcellularLocation>
        <location evidence="10">Chromosome</location>
        <location evidence="10">Centromere</location>
        <location evidence="10">Kinetochore</location>
    </subcellularLocation>
    <subcellularLocation>
        <location evidence="10">Nucleus</location>
    </subcellularLocation>
</comment>
<proteinExistence type="inferred from homology"/>
<evidence type="ECO:0000256" key="9">
    <source>
        <dbReference type="ARBA" id="ARBA00023328"/>
    </source>
</evidence>
<feature type="coiled-coil region" evidence="11">
    <location>
        <begin position="350"/>
        <end position="377"/>
    </location>
</feature>
<dbReference type="InterPro" id="IPR005550">
    <property type="entry name" value="Kinetochore_Ndc80"/>
</dbReference>
<keyword evidence="2 10" id="KW-0158">Chromosome</keyword>
<gene>
    <name evidence="15" type="ORF">BCR43DRAFT_526044</name>
</gene>
<dbReference type="GO" id="GO:0005634">
    <property type="term" value="C:nucleus"/>
    <property type="evidence" value="ECO:0007669"/>
    <property type="project" value="UniProtKB-SubCell"/>
</dbReference>
<dbReference type="Gene3D" id="6.10.250.1950">
    <property type="match status" value="1"/>
</dbReference>
<keyword evidence="8 10" id="KW-0131">Cell cycle</keyword>
<protein>
    <recommendedName>
        <fullName evidence="10">Kinetochore protein NDC80</fullName>
    </recommendedName>
</protein>
<evidence type="ECO:0000256" key="6">
    <source>
        <dbReference type="ARBA" id="ARBA00023054"/>
    </source>
</evidence>
<comment type="similarity">
    <text evidence="1 10">Belongs to the NDC80/HEC1 family.</text>
</comment>
<evidence type="ECO:0000256" key="11">
    <source>
        <dbReference type="SAM" id="Coils"/>
    </source>
</evidence>
<feature type="region of interest" description="Disordered" evidence="12">
    <location>
        <begin position="66"/>
        <end position="121"/>
    </location>
</feature>
<feature type="coiled-coil region" evidence="11">
    <location>
        <begin position="477"/>
        <end position="614"/>
    </location>
</feature>
<keyword evidence="16" id="KW-1185">Reference proteome</keyword>
<dbReference type="Proteomes" id="UP000242180">
    <property type="component" value="Unassembled WGS sequence"/>
</dbReference>
<dbReference type="GO" id="GO:0051301">
    <property type="term" value="P:cell division"/>
    <property type="evidence" value="ECO:0007669"/>
    <property type="project" value="UniProtKB-UniRule"/>
</dbReference>
<keyword evidence="7 10" id="KW-0539">Nucleus</keyword>
<organism evidence="15 16">
    <name type="scientific">Syncephalastrum racemosum</name>
    <name type="common">Filamentous fungus</name>
    <dbReference type="NCBI Taxonomy" id="13706"/>
    <lineage>
        <taxon>Eukaryota</taxon>
        <taxon>Fungi</taxon>
        <taxon>Fungi incertae sedis</taxon>
        <taxon>Mucoromycota</taxon>
        <taxon>Mucoromycotina</taxon>
        <taxon>Mucoromycetes</taxon>
        <taxon>Mucorales</taxon>
        <taxon>Syncephalastraceae</taxon>
        <taxon>Syncephalastrum</taxon>
    </lineage>
</organism>
<evidence type="ECO:0000313" key="16">
    <source>
        <dbReference type="Proteomes" id="UP000242180"/>
    </source>
</evidence>
<keyword evidence="6 11" id="KW-0175">Coiled coil</keyword>
<dbReference type="EMBL" id="MCGN01000007">
    <property type="protein sequence ID" value="ORY94908.1"/>
    <property type="molecule type" value="Genomic_DNA"/>
</dbReference>
<evidence type="ECO:0000256" key="4">
    <source>
        <dbReference type="ARBA" id="ARBA00022776"/>
    </source>
</evidence>
<keyword evidence="9 10" id="KW-0137">Centromere</keyword>
<evidence type="ECO:0000256" key="5">
    <source>
        <dbReference type="ARBA" id="ARBA00022838"/>
    </source>
</evidence>
<feature type="region of interest" description="Disordered" evidence="12">
    <location>
        <begin position="1"/>
        <end position="44"/>
    </location>
</feature>
<evidence type="ECO:0000256" key="3">
    <source>
        <dbReference type="ARBA" id="ARBA00022618"/>
    </source>
</evidence>
<dbReference type="InterPro" id="IPR040967">
    <property type="entry name" value="DUF5595"/>
</dbReference>
<accession>A0A1X2H8P1</accession>
<evidence type="ECO:0000256" key="8">
    <source>
        <dbReference type="ARBA" id="ARBA00023306"/>
    </source>
</evidence>
<evidence type="ECO:0000256" key="7">
    <source>
        <dbReference type="ARBA" id="ARBA00023242"/>
    </source>
</evidence>
<dbReference type="STRING" id="13706.A0A1X2H8P1"/>
<dbReference type="InParanoid" id="A0A1X2H8P1"/>
<dbReference type="Pfam" id="PF18077">
    <property type="entry name" value="DUF5595"/>
    <property type="match status" value="1"/>
</dbReference>
<sequence length="647" mass="75378">MMRRGQTNLAPSSSSSLQQRKDDPNRRYTMAYAEPQLPTNRKRDVGAFDTASMRMKRLSLADETPHSAFPSALQDAESTRRTSTLSRPSLAYPSMAFTEPNAARHPPPLKLHRQPQNIKEPEWRKSAIRNISRYLVKTNYPGTIASIEPELRSLKLRTFQDIFKHLHLHIMPEYVYVKDKFENEYIDVLKSLRYPLADTFTPRALYSISAPHQLPAFIAVINWMVTTCEIYDEIWNDTYPTADDEIRERTDRGESEPETLNLLFHEYTVACYHKFMSGVDGDVPEIDHRLEELCNEIYARYHREAKDVEASNDRLLEDIEYIRNKLSSLPNLDKKLEALKRDTTKFEEYCEDKRRRISKYEDLIAKVTEQAAAADADLQRRRIEDDALRQQLEEKNLSPEDIDKLSKKQVLAEEELNRLRARTQQLRISTIEKEVELDRAQSKLRDLVASVNRRLKDELGEDQPAEVQYSDKDGLTLDQLETVMTHMRSLNAQLETQERINTEAYAELDEALNDVRAETAQLEKDYHELEIRRTRAARELEALNQELEDDMDQFNKEKELKEQLIKQTQAQYASQLNTLMARHKRLKDKYEETRANAENEKQRLQDQLDAMGREVKERIKADDAKLREAAALAKSKRDALGDASPFE</sequence>
<keyword evidence="5 10" id="KW-0995">Kinetochore</keyword>
<feature type="domain" description="DUF5595" evidence="14">
    <location>
        <begin position="256"/>
        <end position="322"/>
    </location>
</feature>
<dbReference type="FunCoup" id="A0A1X2H8P1">
    <property type="interactions" value="228"/>
</dbReference>
<reference evidence="15 16" key="1">
    <citation type="submission" date="2016-07" db="EMBL/GenBank/DDBJ databases">
        <title>Pervasive Adenine N6-methylation of Active Genes in Fungi.</title>
        <authorList>
            <consortium name="DOE Joint Genome Institute"/>
            <person name="Mondo S.J."/>
            <person name="Dannebaum R.O."/>
            <person name="Kuo R.C."/>
            <person name="Labutti K."/>
            <person name="Haridas S."/>
            <person name="Kuo A."/>
            <person name="Salamov A."/>
            <person name="Ahrendt S.R."/>
            <person name="Lipzen A."/>
            <person name="Sullivan W."/>
            <person name="Andreopoulos W.B."/>
            <person name="Clum A."/>
            <person name="Lindquist E."/>
            <person name="Daum C."/>
            <person name="Ramamoorthy G.K."/>
            <person name="Gryganskyi A."/>
            <person name="Culley D."/>
            <person name="Magnuson J.K."/>
            <person name="James T.Y."/>
            <person name="O'Malley M.A."/>
            <person name="Stajich J.E."/>
            <person name="Spatafora J.W."/>
            <person name="Visel A."/>
            <person name="Grigoriev I.V."/>
        </authorList>
    </citation>
    <scope>NUCLEOTIDE SEQUENCE [LARGE SCALE GENOMIC DNA]</scope>
    <source>
        <strain evidence="15 16">NRRL 2496</strain>
    </source>
</reference>
<comment type="caution">
    <text evidence="15">The sequence shown here is derived from an EMBL/GenBank/DDBJ whole genome shotgun (WGS) entry which is preliminary data.</text>
</comment>
<comment type="function">
    <text evidence="10">Acts as a component of the essential kinetochore-associated NDC80 complex, which is required for chromosome segregation and spindle checkpoint activity.</text>
</comment>
<name>A0A1X2H8P1_SYNRA</name>
<keyword evidence="3 10" id="KW-0132">Cell division</keyword>
<evidence type="ECO:0000313" key="15">
    <source>
        <dbReference type="EMBL" id="ORY94908.1"/>
    </source>
</evidence>
<evidence type="ECO:0000259" key="14">
    <source>
        <dbReference type="Pfam" id="PF18077"/>
    </source>
</evidence>
<evidence type="ECO:0000256" key="12">
    <source>
        <dbReference type="SAM" id="MobiDB-lite"/>
    </source>
</evidence>
<evidence type="ECO:0000256" key="2">
    <source>
        <dbReference type="ARBA" id="ARBA00022454"/>
    </source>
</evidence>
<dbReference type="OrthoDB" id="7459479at2759"/>
<evidence type="ECO:0000259" key="13">
    <source>
        <dbReference type="Pfam" id="PF03801"/>
    </source>
</evidence>
<feature type="domain" description="Kinetochore protein Ndc80 CH" evidence="13">
    <location>
        <begin position="103"/>
        <end position="233"/>
    </location>
</feature>
<dbReference type="PANTHER" id="PTHR10643:SF2">
    <property type="entry name" value="KINETOCHORE PROTEIN NDC80 HOMOLOG"/>
    <property type="match status" value="1"/>
</dbReference>
<dbReference type="Pfam" id="PF03801">
    <property type="entry name" value="Ndc80_HEC"/>
    <property type="match status" value="1"/>
</dbReference>
<keyword evidence="4 10" id="KW-0498">Mitosis</keyword>
<dbReference type="AlphaFoldDB" id="A0A1X2H8P1"/>
<dbReference type="InterPro" id="IPR055260">
    <property type="entry name" value="Ndc80_CH"/>
</dbReference>
<evidence type="ECO:0000256" key="10">
    <source>
        <dbReference type="RuleBase" id="RU368072"/>
    </source>
</evidence>
<feature type="compositionally biased region" description="Polar residues" evidence="12">
    <location>
        <begin position="1"/>
        <end position="18"/>
    </location>
</feature>
<dbReference type="InterPro" id="IPR038273">
    <property type="entry name" value="Ndc80_sf"/>
</dbReference>
<dbReference type="Gene3D" id="1.10.418.30">
    <property type="entry name" value="Ncd80 complex, Ncd80 subunit"/>
    <property type="match status" value="1"/>
</dbReference>
<comment type="subunit">
    <text evidence="10">Component of the NDC80 complex.</text>
</comment>
<dbReference type="GO" id="GO:0031262">
    <property type="term" value="C:Ndc80 complex"/>
    <property type="evidence" value="ECO:0007669"/>
    <property type="project" value="UniProtKB-UniRule"/>
</dbReference>
<evidence type="ECO:0000256" key="1">
    <source>
        <dbReference type="ARBA" id="ARBA00007050"/>
    </source>
</evidence>